<feature type="transmembrane region" description="Helical" evidence="5">
    <location>
        <begin position="204"/>
        <end position="224"/>
    </location>
</feature>
<dbReference type="EMBL" id="NCKU01011356">
    <property type="protein sequence ID" value="RWS00472.1"/>
    <property type="molecule type" value="Genomic_DNA"/>
</dbReference>
<protein>
    <submittedName>
        <fullName evidence="7">Solute carrier family 35 member G1-like protein</fullName>
    </submittedName>
</protein>
<feature type="transmembrane region" description="Helical" evidence="5">
    <location>
        <begin position="55"/>
        <end position="74"/>
    </location>
</feature>
<keyword evidence="8" id="KW-1185">Reference proteome</keyword>
<feature type="transmembrane region" description="Helical" evidence="5">
    <location>
        <begin position="236"/>
        <end position="257"/>
    </location>
</feature>
<feature type="transmembrane region" description="Helical" evidence="5">
    <location>
        <begin position="21"/>
        <end position="43"/>
    </location>
</feature>
<dbReference type="InterPro" id="IPR000620">
    <property type="entry name" value="EamA_dom"/>
</dbReference>
<dbReference type="Pfam" id="PF00892">
    <property type="entry name" value="EamA"/>
    <property type="match status" value="2"/>
</dbReference>
<dbReference type="Proteomes" id="UP000285301">
    <property type="component" value="Unassembled WGS sequence"/>
</dbReference>
<dbReference type="InterPro" id="IPR037185">
    <property type="entry name" value="EmrE-like"/>
</dbReference>
<keyword evidence="3 5" id="KW-1133">Transmembrane helix</keyword>
<proteinExistence type="predicted"/>
<comment type="subcellular location">
    <subcellularLocation>
        <location evidence="1">Membrane</location>
        <topology evidence="1">Multi-pass membrane protein</topology>
    </subcellularLocation>
</comment>
<feature type="transmembrane region" description="Helical" evidence="5">
    <location>
        <begin position="174"/>
        <end position="192"/>
    </location>
</feature>
<dbReference type="Gene3D" id="1.10.3730.20">
    <property type="match status" value="1"/>
</dbReference>
<dbReference type="PANTHER" id="PTHR22911">
    <property type="entry name" value="ACYL-MALONYL CONDENSING ENZYME-RELATED"/>
    <property type="match status" value="1"/>
</dbReference>
<keyword evidence="4 5" id="KW-0472">Membrane</keyword>
<accession>A0A443QBR7</accession>
<evidence type="ECO:0000259" key="6">
    <source>
        <dbReference type="Pfam" id="PF00892"/>
    </source>
</evidence>
<feature type="transmembrane region" description="Helical" evidence="5">
    <location>
        <begin position="264"/>
        <end position="282"/>
    </location>
</feature>
<organism evidence="7 8">
    <name type="scientific">Dinothrombium tinctorium</name>
    <dbReference type="NCBI Taxonomy" id="1965070"/>
    <lineage>
        <taxon>Eukaryota</taxon>
        <taxon>Metazoa</taxon>
        <taxon>Ecdysozoa</taxon>
        <taxon>Arthropoda</taxon>
        <taxon>Chelicerata</taxon>
        <taxon>Arachnida</taxon>
        <taxon>Acari</taxon>
        <taxon>Acariformes</taxon>
        <taxon>Trombidiformes</taxon>
        <taxon>Prostigmata</taxon>
        <taxon>Anystina</taxon>
        <taxon>Parasitengona</taxon>
        <taxon>Trombidioidea</taxon>
        <taxon>Trombidiidae</taxon>
        <taxon>Dinothrombium</taxon>
    </lineage>
</organism>
<evidence type="ECO:0000256" key="4">
    <source>
        <dbReference type="ARBA" id="ARBA00023136"/>
    </source>
</evidence>
<comment type="caution">
    <text evidence="7">The sequence shown here is derived from an EMBL/GenBank/DDBJ whole genome shotgun (WGS) entry which is preliminary data.</text>
</comment>
<feature type="transmembrane region" description="Helical" evidence="5">
    <location>
        <begin position="114"/>
        <end position="133"/>
    </location>
</feature>
<keyword evidence="2 5" id="KW-0812">Transmembrane</keyword>
<evidence type="ECO:0000256" key="5">
    <source>
        <dbReference type="SAM" id="Phobius"/>
    </source>
</evidence>
<evidence type="ECO:0000256" key="2">
    <source>
        <dbReference type="ARBA" id="ARBA00022692"/>
    </source>
</evidence>
<gene>
    <name evidence="7" type="ORF">B4U79_19182</name>
</gene>
<feature type="domain" description="EamA" evidence="6">
    <location>
        <begin position="25"/>
        <end position="156"/>
    </location>
</feature>
<dbReference type="OrthoDB" id="8300370at2759"/>
<feature type="transmembrane region" description="Helical" evidence="5">
    <location>
        <begin position="86"/>
        <end position="108"/>
    </location>
</feature>
<dbReference type="AlphaFoldDB" id="A0A443QBR7"/>
<dbReference type="PANTHER" id="PTHR22911:SF6">
    <property type="entry name" value="SOLUTE CARRIER FAMILY 35 MEMBER G1"/>
    <property type="match status" value="1"/>
</dbReference>
<feature type="domain" description="EamA" evidence="6">
    <location>
        <begin position="175"/>
        <end position="307"/>
    </location>
</feature>
<sequence length="340" mass="37839">MNDIEKCESLKKKTIYEKISQIPAIGLLFALFQAFLTPTGSLIVKLVPELHPIELMIVASSFQLLAYFCIVLKEKNSLLPAKDERWIMLIRCVCGFVTASTWFTSIPYLPLGDASAIGLSAPIFVAIFARVILKESIGLTQAFSIVATIVGGFLILQPPFIFGIGEEINANHRIIGTSLAFLSVISSSMVCISLRKLQKTPVSVIIFLFSLFYVIVGPIALGITGNLRLPSEFKSYLLLFFFGMIGVCAQICLSLAFRLEQAGPVSLALSFGVVFAYVYQVTLLHEKIIDTSLVGALIVFFSVFLTALQKWNKQHPDTFQKLFCFKRMDSYDLKNKENRY</sequence>
<dbReference type="GO" id="GO:0016020">
    <property type="term" value="C:membrane"/>
    <property type="evidence" value="ECO:0007669"/>
    <property type="project" value="UniProtKB-SubCell"/>
</dbReference>
<feature type="transmembrane region" description="Helical" evidence="5">
    <location>
        <begin position="288"/>
        <end position="308"/>
    </location>
</feature>
<dbReference type="SUPFAM" id="SSF103481">
    <property type="entry name" value="Multidrug resistance efflux transporter EmrE"/>
    <property type="match status" value="2"/>
</dbReference>
<evidence type="ECO:0000313" key="8">
    <source>
        <dbReference type="Proteomes" id="UP000285301"/>
    </source>
</evidence>
<evidence type="ECO:0000256" key="3">
    <source>
        <dbReference type="ARBA" id="ARBA00022989"/>
    </source>
</evidence>
<feature type="transmembrane region" description="Helical" evidence="5">
    <location>
        <begin position="142"/>
        <end position="162"/>
    </location>
</feature>
<name>A0A443QBR7_9ACAR</name>
<evidence type="ECO:0000313" key="7">
    <source>
        <dbReference type="EMBL" id="RWS00472.1"/>
    </source>
</evidence>
<reference evidence="7 8" key="1">
    <citation type="journal article" date="2018" name="Gigascience">
        <title>Genomes of trombidid mites reveal novel predicted allergens and laterally-transferred genes associated with secondary metabolism.</title>
        <authorList>
            <person name="Dong X."/>
            <person name="Chaisiri K."/>
            <person name="Xia D."/>
            <person name="Armstrong S.D."/>
            <person name="Fang Y."/>
            <person name="Donnelly M.J."/>
            <person name="Kadowaki T."/>
            <person name="McGarry J.W."/>
            <person name="Darby A.C."/>
            <person name="Makepeace B.L."/>
        </authorList>
    </citation>
    <scope>NUCLEOTIDE SEQUENCE [LARGE SCALE GENOMIC DNA]</scope>
    <source>
        <strain evidence="7">UoL-WK</strain>
    </source>
</reference>
<evidence type="ECO:0000256" key="1">
    <source>
        <dbReference type="ARBA" id="ARBA00004141"/>
    </source>
</evidence>